<dbReference type="PANTHER" id="PTHR44051">
    <property type="entry name" value="GLUTATHIONE S-TRANSFERASE-RELATED"/>
    <property type="match status" value="1"/>
</dbReference>
<dbReference type="PROSITE" id="PS50405">
    <property type="entry name" value="GST_CTER"/>
    <property type="match status" value="1"/>
</dbReference>
<reference evidence="3" key="1">
    <citation type="submission" date="2018-06" db="EMBL/GenBank/DDBJ databases">
        <authorList>
            <person name="Zhirakovskaya E."/>
        </authorList>
    </citation>
    <scope>NUCLEOTIDE SEQUENCE</scope>
</reference>
<dbReference type="Gene3D" id="3.40.30.10">
    <property type="entry name" value="Glutaredoxin"/>
    <property type="match status" value="1"/>
</dbReference>
<accession>A0A3B1A0L0</accession>
<dbReference type="EMBL" id="UOFS01000039">
    <property type="protein sequence ID" value="VAW99405.1"/>
    <property type="molecule type" value="Genomic_DNA"/>
</dbReference>
<dbReference type="Gene3D" id="1.20.1050.10">
    <property type="match status" value="1"/>
</dbReference>
<dbReference type="CDD" id="cd03046">
    <property type="entry name" value="GST_N_GTT1_like"/>
    <property type="match status" value="1"/>
</dbReference>
<evidence type="ECO:0008006" key="4">
    <source>
        <dbReference type="Google" id="ProtNLM"/>
    </source>
</evidence>
<dbReference type="InterPro" id="IPR036249">
    <property type="entry name" value="Thioredoxin-like_sf"/>
</dbReference>
<protein>
    <recommendedName>
        <fullName evidence="4">Glutathione S-transferase</fullName>
    </recommendedName>
</protein>
<feature type="domain" description="GST N-terminal" evidence="1">
    <location>
        <begin position="1"/>
        <end position="81"/>
    </location>
</feature>
<name>A0A3B1A0L0_9ZZZZ</name>
<evidence type="ECO:0000259" key="1">
    <source>
        <dbReference type="PROSITE" id="PS50404"/>
    </source>
</evidence>
<dbReference type="Pfam" id="PF13417">
    <property type="entry name" value="GST_N_3"/>
    <property type="match status" value="1"/>
</dbReference>
<proteinExistence type="predicted"/>
<dbReference type="SUPFAM" id="SSF52833">
    <property type="entry name" value="Thioredoxin-like"/>
    <property type="match status" value="1"/>
</dbReference>
<dbReference type="SFLD" id="SFLDG00358">
    <property type="entry name" value="Main_(cytGST)"/>
    <property type="match status" value="1"/>
</dbReference>
<dbReference type="SFLD" id="SFLDS00019">
    <property type="entry name" value="Glutathione_Transferase_(cytos"/>
    <property type="match status" value="1"/>
</dbReference>
<evidence type="ECO:0000259" key="2">
    <source>
        <dbReference type="PROSITE" id="PS50405"/>
    </source>
</evidence>
<dbReference type="InterPro" id="IPR010987">
    <property type="entry name" value="Glutathione-S-Trfase_C-like"/>
</dbReference>
<dbReference type="AlphaFoldDB" id="A0A3B1A0L0"/>
<dbReference type="PANTHER" id="PTHR44051:SF8">
    <property type="entry name" value="GLUTATHIONE S-TRANSFERASE GSTA"/>
    <property type="match status" value="1"/>
</dbReference>
<dbReference type="SFLD" id="SFLDG01150">
    <property type="entry name" value="Main.1:_Beta-like"/>
    <property type="match status" value="1"/>
</dbReference>
<evidence type="ECO:0000313" key="3">
    <source>
        <dbReference type="EMBL" id="VAW99405.1"/>
    </source>
</evidence>
<dbReference type="InterPro" id="IPR040079">
    <property type="entry name" value="Glutathione_S-Trfase"/>
</dbReference>
<gene>
    <name evidence="3" type="ORF">MNBD_GAMMA22-1522</name>
</gene>
<dbReference type="PROSITE" id="PS50404">
    <property type="entry name" value="GST_NTER"/>
    <property type="match status" value="1"/>
</dbReference>
<sequence length="211" mass="24794">MNITLYYCAETRADRIRWLLEELNLPYKLNNIDIFSGEGQNKEYLKIHPYGQVPAIDIDGELTYESGAICNILADRFPEKKLSPVVNSQHRAQYEQWMFFTVASLEPPIFQHLLHTFLLPTELRIPEIAQWNLKSYRRVLITLEKIMKISLNKSQTDQLYLLDIGFSCADIMLGSILFWAPEIVSKYPTLYRYSENLKNRKAYQRTILTYC</sequence>
<dbReference type="InterPro" id="IPR004045">
    <property type="entry name" value="Glutathione_S-Trfase_N"/>
</dbReference>
<dbReference type="SUPFAM" id="SSF47616">
    <property type="entry name" value="GST C-terminal domain-like"/>
    <property type="match status" value="1"/>
</dbReference>
<organism evidence="3">
    <name type="scientific">hydrothermal vent metagenome</name>
    <dbReference type="NCBI Taxonomy" id="652676"/>
    <lineage>
        <taxon>unclassified sequences</taxon>
        <taxon>metagenomes</taxon>
        <taxon>ecological metagenomes</taxon>
    </lineage>
</organism>
<feature type="domain" description="GST C-terminal" evidence="2">
    <location>
        <begin position="87"/>
        <end position="211"/>
    </location>
</feature>
<dbReference type="InterPro" id="IPR036282">
    <property type="entry name" value="Glutathione-S-Trfase_C_sf"/>
</dbReference>